<gene>
    <name evidence="1" type="ORF">MERR_LOCUS12746</name>
</gene>
<evidence type="ECO:0000313" key="1">
    <source>
        <dbReference type="EMBL" id="CAA7025511.1"/>
    </source>
</evidence>
<protein>
    <submittedName>
        <fullName evidence="1">Uncharacterized protein</fullName>
    </submittedName>
</protein>
<dbReference type="AlphaFoldDB" id="A0A6D2IA11"/>
<dbReference type="EMBL" id="CACVBM020000999">
    <property type="protein sequence ID" value="CAA7025511.1"/>
    <property type="molecule type" value="Genomic_DNA"/>
</dbReference>
<accession>A0A6D2IA11</accession>
<evidence type="ECO:0000313" key="2">
    <source>
        <dbReference type="Proteomes" id="UP000467841"/>
    </source>
</evidence>
<keyword evidence="2" id="KW-1185">Reference proteome</keyword>
<proteinExistence type="predicted"/>
<sequence>MMNDLPAFKRRRREQLQVFERRKASEDNPTYVLTSSSPDTYTGNFVINKQSQPTSSTIPKPEEDGVANIGLASILHNYDNDEDED</sequence>
<reference evidence="1" key="1">
    <citation type="submission" date="2020-01" db="EMBL/GenBank/DDBJ databases">
        <authorList>
            <person name="Mishra B."/>
        </authorList>
    </citation>
    <scope>NUCLEOTIDE SEQUENCE [LARGE SCALE GENOMIC DNA]</scope>
</reference>
<name>A0A6D2IA11_9BRAS</name>
<comment type="caution">
    <text evidence="1">The sequence shown here is derived from an EMBL/GenBank/DDBJ whole genome shotgun (WGS) entry which is preliminary data.</text>
</comment>
<dbReference type="Proteomes" id="UP000467841">
    <property type="component" value="Unassembled WGS sequence"/>
</dbReference>
<organism evidence="1 2">
    <name type="scientific">Microthlaspi erraticum</name>
    <dbReference type="NCBI Taxonomy" id="1685480"/>
    <lineage>
        <taxon>Eukaryota</taxon>
        <taxon>Viridiplantae</taxon>
        <taxon>Streptophyta</taxon>
        <taxon>Embryophyta</taxon>
        <taxon>Tracheophyta</taxon>
        <taxon>Spermatophyta</taxon>
        <taxon>Magnoliopsida</taxon>
        <taxon>eudicotyledons</taxon>
        <taxon>Gunneridae</taxon>
        <taxon>Pentapetalae</taxon>
        <taxon>rosids</taxon>
        <taxon>malvids</taxon>
        <taxon>Brassicales</taxon>
        <taxon>Brassicaceae</taxon>
        <taxon>Coluteocarpeae</taxon>
        <taxon>Microthlaspi</taxon>
    </lineage>
</organism>